<dbReference type="PROSITE" id="PS50109">
    <property type="entry name" value="HIS_KIN"/>
    <property type="match status" value="1"/>
</dbReference>
<dbReference type="RefSeq" id="WP_073046490.1">
    <property type="nucleotide sequence ID" value="NZ_FQUO01000017.1"/>
</dbReference>
<keyword evidence="5" id="KW-0472">Membrane</keyword>
<evidence type="ECO:0000256" key="1">
    <source>
        <dbReference type="ARBA" id="ARBA00000085"/>
    </source>
</evidence>
<dbReference type="InterPro" id="IPR000014">
    <property type="entry name" value="PAS"/>
</dbReference>
<proteinExistence type="predicted"/>
<dbReference type="InterPro" id="IPR035965">
    <property type="entry name" value="PAS-like_dom_sf"/>
</dbReference>
<feature type="domain" description="PAS" evidence="8">
    <location>
        <begin position="1"/>
        <end position="40"/>
    </location>
</feature>
<evidence type="ECO:0000313" key="10">
    <source>
        <dbReference type="Proteomes" id="UP000184368"/>
    </source>
</evidence>
<dbReference type="SMART" id="SM00091">
    <property type="entry name" value="PAS"/>
    <property type="match status" value="1"/>
</dbReference>
<dbReference type="Pfam" id="PF00989">
    <property type="entry name" value="PAS"/>
    <property type="match status" value="1"/>
</dbReference>
<dbReference type="STRING" id="1302690.BUE76_02710"/>
<accession>A0A1M5GQD4</accession>
<evidence type="ECO:0000256" key="5">
    <source>
        <dbReference type="ARBA" id="ARBA00023136"/>
    </source>
</evidence>
<dbReference type="GO" id="GO:0016020">
    <property type="term" value="C:membrane"/>
    <property type="evidence" value="ECO:0007669"/>
    <property type="project" value="UniProtKB-SubCell"/>
</dbReference>
<dbReference type="GO" id="GO:0004673">
    <property type="term" value="F:protein histidine kinase activity"/>
    <property type="evidence" value="ECO:0007669"/>
    <property type="project" value="UniProtKB-EC"/>
</dbReference>
<dbReference type="InterPro" id="IPR003594">
    <property type="entry name" value="HATPase_dom"/>
</dbReference>
<evidence type="ECO:0000256" key="4">
    <source>
        <dbReference type="ARBA" id="ARBA00022777"/>
    </source>
</evidence>
<evidence type="ECO:0000256" key="3">
    <source>
        <dbReference type="ARBA" id="ARBA00022679"/>
    </source>
</evidence>
<dbReference type="PRINTS" id="PR00344">
    <property type="entry name" value="BCTRLSENSOR"/>
</dbReference>
<dbReference type="PANTHER" id="PTHR42878">
    <property type="entry name" value="TWO-COMPONENT HISTIDINE KINASE"/>
    <property type="match status" value="1"/>
</dbReference>
<dbReference type="Proteomes" id="UP000184368">
    <property type="component" value="Unassembled WGS sequence"/>
</dbReference>
<dbReference type="InterPro" id="IPR004358">
    <property type="entry name" value="Sig_transdc_His_kin-like_C"/>
</dbReference>
<dbReference type="Gene3D" id="3.30.565.10">
    <property type="entry name" value="Histidine kinase-like ATPase, C-terminal domain"/>
    <property type="match status" value="1"/>
</dbReference>
<name>A0A1M5GQD4_9BACT</name>
<keyword evidence="4" id="KW-0418">Kinase</keyword>
<evidence type="ECO:0000259" key="8">
    <source>
        <dbReference type="PROSITE" id="PS50112"/>
    </source>
</evidence>
<dbReference type="CDD" id="cd00130">
    <property type="entry name" value="PAS"/>
    <property type="match status" value="1"/>
</dbReference>
<dbReference type="PANTHER" id="PTHR42878:SF15">
    <property type="entry name" value="BACTERIOPHYTOCHROME"/>
    <property type="match status" value="1"/>
</dbReference>
<evidence type="ECO:0000313" key="9">
    <source>
        <dbReference type="EMBL" id="SHG05868.1"/>
    </source>
</evidence>
<keyword evidence="3" id="KW-0808">Transferase</keyword>
<dbReference type="AlphaFoldDB" id="A0A1M5GQD4"/>
<dbReference type="EC" id="2.7.13.3" evidence="2"/>
<dbReference type="Gene3D" id="3.30.450.20">
    <property type="entry name" value="PAS domain"/>
    <property type="match status" value="1"/>
</dbReference>
<evidence type="ECO:0000256" key="2">
    <source>
        <dbReference type="ARBA" id="ARBA00012438"/>
    </source>
</evidence>
<sequence>MTDYLNLAPFAFFSIDDHGKILAANEATCNLLGYAKEELVEHYISAYVSLGTRIFFQTHFFPMLLIRQVAKEVFITLSNRERQQIPVLLNAQRRMVNGRAEIVCGAMVIENRNKYENEIIAAKKYAEQALQENTELQQARQQLQQHAETLDAQILLLEQRNADLQQVNKALTHNMQEPLRKLMVLSSMLLREDSTTPGHLATHLERIAQVAQHTRDVVKQVQRFVQIDMQELNPQPVDLNTLVTAAAEKARAIQPAADITMHCSPLPVIMGFTDDLSFLFSELLHNAIKFRHPQRLLQLHISTVVSKDNKFRMLENRYRYTDFIRIRIQDNGTGIPEQYKDTIFQLFQKLNRGNDGLGLGLALCKKIIERHQGFITVDSQPDKGSEFCCHFPIA</sequence>
<evidence type="ECO:0000259" key="7">
    <source>
        <dbReference type="PROSITE" id="PS50109"/>
    </source>
</evidence>
<feature type="coiled-coil region" evidence="6">
    <location>
        <begin position="112"/>
        <end position="174"/>
    </location>
</feature>
<keyword evidence="6" id="KW-0175">Coiled coil</keyword>
<dbReference type="GO" id="GO:0030295">
    <property type="term" value="F:protein kinase activator activity"/>
    <property type="evidence" value="ECO:0007669"/>
    <property type="project" value="TreeGrafter"/>
</dbReference>
<dbReference type="GO" id="GO:0006355">
    <property type="term" value="P:regulation of DNA-templated transcription"/>
    <property type="evidence" value="ECO:0007669"/>
    <property type="project" value="InterPro"/>
</dbReference>
<dbReference type="OrthoDB" id="9124519at2"/>
<organism evidence="9 10">
    <name type="scientific">Cnuella takakiae</name>
    <dbReference type="NCBI Taxonomy" id="1302690"/>
    <lineage>
        <taxon>Bacteria</taxon>
        <taxon>Pseudomonadati</taxon>
        <taxon>Bacteroidota</taxon>
        <taxon>Chitinophagia</taxon>
        <taxon>Chitinophagales</taxon>
        <taxon>Chitinophagaceae</taxon>
        <taxon>Cnuella</taxon>
    </lineage>
</organism>
<dbReference type="GO" id="GO:0000156">
    <property type="term" value="F:phosphorelay response regulator activity"/>
    <property type="evidence" value="ECO:0007669"/>
    <property type="project" value="TreeGrafter"/>
</dbReference>
<dbReference type="Gene3D" id="1.10.287.130">
    <property type="match status" value="1"/>
</dbReference>
<dbReference type="InterPro" id="IPR050351">
    <property type="entry name" value="BphY/WalK/GraS-like"/>
</dbReference>
<gene>
    <name evidence="9" type="ORF">SAMN05444008_11714</name>
</gene>
<dbReference type="GO" id="GO:0007234">
    <property type="term" value="P:osmosensory signaling via phosphorelay pathway"/>
    <property type="evidence" value="ECO:0007669"/>
    <property type="project" value="TreeGrafter"/>
</dbReference>
<dbReference type="InterPro" id="IPR005467">
    <property type="entry name" value="His_kinase_dom"/>
</dbReference>
<evidence type="ECO:0000256" key="6">
    <source>
        <dbReference type="SAM" id="Coils"/>
    </source>
</evidence>
<comment type="catalytic activity">
    <reaction evidence="1">
        <text>ATP + protein L-histidine = ADP + protein N-phospho-L-histidine.</text>
        <dbReference type="EC" id="2.7.13.3"/>
    </reaction>
</comment>
<dbReference type="InterPro" id="IPR036890">
    <property type="entry name" value="HATPase_C_sf"/>
</dbReference>
<dbReference type="InterPro" id="IPR013767">
    <property type="entry name" value="PAS_fold"/>
</dbReference>
<protein>
    <recommendedName>
        <fullName evidence="2">histidine kinase</fullName>
        <ecNumber evidence="2">2.7.13.3</ecNumber>
    </recommendedName>
</protein>
<dbReference type="PROSITE" id="PS50112">
    <property type="entry name" value="PAS"/>
    <property type="match status" value="1"/>
</dbReference>
<dbReference type="EMBL" id="FQUO01000017">
    <property type="protein sequence ID" value="SHG05868.1"/>
    <property type="molecule type" value="Genomic_DNA"/>
</dbReference>
<dbReference type="Pfam" id="PF02518">
    <property type="entry name" value="HATPase_c"/>
    <property type="match status" value="1"/>
</dbReference>
<dbReference type="NCBIfam" id="TIGR00229">
    <property type="entry name" value="sensory_box"/>
    <property type="match status" value="1"/>
</dbReference>
<dbReference type="SUPFAM" id="SSF55874">
    <property type="entry name" value="ATPase domain of HSP90 chaperone/DNA topoisomerase II/histidine kinase"/>
    <property type="match status" value="1"/>
</dbReference>
<reference evidence="9 10" key="1">
    <citation type="submission" date="2016-11" db="EMBL/GenBank/DDBJ databases">
        <authorList>
            <person name="Jaros S."/>
            <person name="Januszkiewicz K."/>
            <person name="Wedrychowicz H."/>
        </authorList>
    </citation>
    <scope>NUCLEOTIDE SEQUENCE [LARGE SCALE GENOMIC DNA]</scope>
    <source>
        <strain evidence="9 10">DSM 26897</strain>
    </source>
</reference>
<dbReference type="SUPFAM" id="SSF55785">
    <property type="entry name" value="PYP-like sensor domain (PAS domain)"/>
    <property type="match status" value="1"/>
</dbReference>
<keyword evidence="10" id="KW-1185">Reference proteome</keyword>
<dbReference type="SMART" id="SM00387">
    <property type="entry name" value="HATPase_c"/>
    <property type="match status" value="1"/>
</dbReference>
<feature type="domain" description="Histidine kinase" evidence="7">
    <location>
        <begin position="170"/>
        <end position="394"/>
    </location>
</feature>